<dbReference type="EMBL" id="JALJOR010000005">
    <property type="protein sequence ID" value="KAK9816578.1"/>
    <property type="molecule type" value="Genomic_DNA"/>
</dbReference>
<keyword evidence="3" id="KW-1185">Reference proteome</keyword>
<name>A0AAW1Q799_9CHLO</name>
<protein>
    <submittedName>
        <fullName evidence="2">Uncharacterized protein</fullName>
    </submittedName>
</protein>
<proteinExistence type="predicted"/>
<evidence type="ECO:0000313" key="3">
    <source>
        <dbReference type="Proteomes" id="UP001489004"/>
    </source>
</evidence>
<reference evidence="2 3" key="1">
    <citation type="journal article" date="2024" name="Nat. Commun.">
        <title>Phylogenomics reveals the evolutionary origins of lichenization in chlorophyte algae.</title>
        <authorList>
            <person name="Puginier C."/>
            <person name="Libourel C."/>
            <person name="Otte J."/>
            <person name="Skaloud P."/>
            <person name="Haon M."/>
            <person name="Grisel S."/>
            <person name="Petersen M."/>
            <person name="Berrin J.G."/>
            <person name="Delaux P.M."/>
            <person name="Dal Grande F."/>
            <person name="Keller J."/>
        </authorList>
    </citation>
    <scope>NUCLEOTIDE SEQUENCE [LARGE SCALE GENOMIC DNA]</scope>
    <source>
        <strain evidence="2 3">SAG 2043</strain>
    </source>
</reference>
<organism evidence="2 3">
    <name type="scientific">[Myrmecia] bisecta</name>
    <dbReference type="NCBI Taxonomy" id="41462"/>
    <lineage>
        <taxon>Eukaryota</taxon>
        <taxon>Viridiplantae</taxon>
        <taxon>Chlorophyta</taxon>
        <taxon>core chlorophytes</taxon>
        <taxon>Trebouxiophyceae</taxon>
        <taxon>Trebouxiales</taxon>
        <taxon>Trebouxiaceae</taxon>
        <taxon>Myrmecia</taxon>
    </lineage>
</organism>
<dbReference type="AlphaFoldDB" id="A0AAW1Q799"/>
<accession>A0AAW1Q799</accession>
<evidence type="ECO:0000313" key="2">
    <source>
        <dbReference type="EMBL" id="KAK9816578.1"/>
    </source>
</evidence>
<comment type="caution">
    <text evidence="2">The sequence shown here is derived from an EMBL/GenBank/DDBJ whole genome shotgun (WGS) entry which is preliminary data.</text>
</comment>
<gene>
    <name evidence="2" type="ORF">WJX72_002147</name>
</gene>
<evidence type="ECO:0000256" key="1">
    <source>
        <dbReference type="SAM" id="MobiDB-lite"/>
    </source>
</evidence>
<feature type="region of interest" description="Disordered" evidence="1">
    <location>
        <begin position="72"/>
        <end position="106"/>
    </location>
</feature>
<dbReference type="Proteomes" id="UP001489004">
    <property type="component" value="Unassembled WGS sequence"/>
</dbReference>
<sequence>MARTHVPDLTPLAGLTALRELDLSELEVVHYLRGVTALTRLTALEMLTIDGLNEVEKDMLRSAFPLAYSVSSDDDDGYSSMSDICGGQDTNEAGAKAGRRLGGPSC</sequence>